<feature type="transmembrane region" description="Helical" evidence="1">
    <location>
        <begin position="12"/>
        <end position="33"/>
    </location>
</feature>
<evidence type="ECO:0000256" key="1">
    <source>
        <dbReference type="SAM" id="Phobius"/>
    </source>
</evidence>
<keyword evidence="1" id="KW-0812">Transmembrane</keyword>
<dbReference type="RefSeq" id="XP_013325733.1">
    <property type="nucleotide sequence ID" value="XM_013470279.1"/>
</dbReference>
<dbReference type="Proteomes" id="UP000053958">
    <property type="component" value="Unassembled WGS sequence"/>
</dbReference>
<organism evidence="2 3">
    <name type="scientific">Rasamsonia emersonii (strain ATCC 16479 / CBS 393.64 / IMI 116815)</name>
    <dbReference type="NCBI Taxonomy" id="1408163"/>
    <lineage>
        <taxon>Eukaryota</taxon>
        <taxon>Fungi</taxon>
        <taxon>Dikarya</taxon>
        <taxon>Ascomycota</taxon>
        <taxon>Pezizomycotina</taxon>
        <taxon>Eurotiomycetes</taxon>
        <taxon>Eurotiomycetidae</taxon>
        <taxon>Eurotiales</taxon>
        <taxon>Trichocomaceae</taxon>
        <taxon>Rasamsonia</taxon>
    </lineage>
</organism>
<protein>
    <submittedName>
        <fullName evidence="2">Uncharacterized protein</fullName>
    </submittedName>
</protein>
<evidence type="ECO:0000313" key="3">
    <source>
        <dbReference type="Proteomes" id="UP000053958"/>
    </source>
</evidence>
<reference evidence="2 3" key="1">
    <citation type="submission" date="2015-04" db="EMBL/GenBank/DDBJ databases">
        <authorList>
            <person name="Heijne W.H."/>
            <person name="Fedorova N.D."/>
            <person name="Nierman W.C."/>
            <person name="Vollebregt A.W."/>
            <person name="Zhao Z."/>
            <person name="Wu L."/>
            <person name="Kumar M."/>
            <person name="Stam H."/>
            <person name="van den Berg M.A."/>
            <person name="Pel H.J."/>
        </authorList>
    </citation>
    <scope>NUCLEOTIDE SEQUENCE [LARGE SCALE GENOMIC DNA]</scope>
    <source>
        <strain evidence="2 3">CBS 393.64</strain>
    </source>
</reference>
<dbReference type="AlphaFoldDB" id="A0A0F4YMR6"/>
<keyword evidence="1" id="KW-1133">Transmembrane helix</keyword>
<keyword evidence="1" id="KW-0472">Membrane</keyword>
<name>A0A0F4YMR6_RASE3</name>
<sequence length="126" mass="14212">MASGLPGPADVVLIFLPCFAVVVIGAWLGFRYYGKKQIQKRTPNQVYQVGHDDHSIQSQSSFQSPQAVGTFMPRRYIWGVSSLLELRLLWTLEYLNQVVLKQRETVDLSPQTGGESHALKEIHVSR</sequence>
<gene>
    <name evidence="2" type="ORF">T310_6912</name>
</gene>
<dbReference type="GeneID" id="25319189"/>
<evidence type="ECO:0000313" key="2">
    <source>
        <dbReference type="EMBL" id="KKA19121.1"/>
    </source>
</evidence>
<proteinExistence type="predicted"/>
<comment type="caution">
    <text evidence="2">The sequence shown here is derived from an EMBL/GenBank/DDBJ whole genome shotgun (WGS) entry which is preliminary data.</text>
</comment>
<dbReference type="EMBL" id="LASV01000381">
    <property type="protein sequence ID" value="KKA19121.1"/>
    <property type="molecule type" value="Genomic_DNA"/>
</dbReference>
<keyword evidence="3" id="KW-1185">Reference proteome</keyword>
<accession>A0A0F4YMR6</accession>